<dbReference type="RefSeq" id="WP_104301393.1">
    <property type="nucleotide sequence ID" value="NZ_PSNX01000003.1"/>
</dbReference>
<dbReference type="AlphaFoldDB" id="A0A2S5SXH3"/>
<evidence type="ECO:0000313" key="1">
    <source>
        <dbReference type="EMBL" id="PPE67422.1"/>
    </source>
</evidence>
<reference evidence="1 2" key="1">
    <citation type="submission" date="2018-02" db="EMBL/GenBank/DDBJ databases">
        <title>Reclassifiation of [Polyangium] brachysporum DSM 7029 as Guopingzhaonella breviflexa gen. nov., sp. nov., a member of the family Comamonadaceae.</title>
        <authorList>
            <person name="Tang B."/>
        </authorList>
    </citation>
    <scope>NUCLEOTIDE SEQUENCE [LARGE SCALE GENOMIC DNA]</scope>
    <source>
        <strain evidence="1 2">BCRC 80649</strain>
    </source>
</reference>
<protein>
    <submittedName>
        <fullName evidence="1">Uncharacterized protein</fullName>
    </submittedName>
</protein>
<accession>A0A2S5SXH3</accession>
<dbReference type="OrthoDB" id="5297048at2"/>
<organism evidence="1 2">
    <name type="scientific">Caldimonas caldifontis</name>
    <dbReference type="NCBI Taxonomy" id="1452508"/>
    <lineage>
        <taxon>Bacteria</taxon>
        <taxon>Pseudomonadati</taxon>
        <taxon>Pseudomonadota</taxon>
        <taxon>Betaproteobacteria</taxon>
        <taxon>Burkholderiales</taxon>
        <taxon>Sphaerotilaceae</taxon>
        <taxon>Caldimonas</taxon>
    </lineage>
</organism>
<comment type="caution">
    <text evidence="1">The sequence shown here is derived from an EMBL/GenBank/DDBJ whole genome shotgun (WGS) entry which is preliminary data.</text>
</comment>
<name>A0A2S5SXH3_9BURK</name>
<dbReference type="Proteomes" id="UP000238605">
    <property type="component" value="Unassembled WGS sequence"/>
</dbReference>
<proteinExistence type="predicted"/>
<sequence length="101" mass="10758">MRSEVVVKFGSGEEARVVPDAGPMSHDEARQWLDAEFVAHECEPLRASGKVLIVDKLLSIAQAVGPAQFQQAGWAQAFARAALGATGRERVTVDVAALQVS</sequence>
<keyword evidence="2" id="KW-1185">Reference proteome</keyword>
<evidence type="ECO:0000313" key="2">
    <source>
        <dbReference type="Proteomes" id="UP000238605"/>
    </source>
</evidence>
<gene>
    <name evidence="1" type="ORF">C1704_04485</name>
</gene>
<dbReference type="EMBL" id="PSNX01000003">
    <property type="protein sequence ID" value="PPE67422.1"/>
    <property type="molecule type" value="Genomic_DNA"/>
</dbReference>